<feature type="region of interest" description="Disordered" evidence="1">
    <location>
        <begin position="233"/>
        <end position="279"/>
    </location>
</feature>
<reference evidence="3 4" key="1">
    <citation type="journal article" date="2021" name="Commun. Biol.">
        <title>The genome of Shorea leprosula (Dipterocarpaceae) highlights the ecological relevance of drought in aseasonal tropical rainforests.</title>
        <authorList>
            <person name="Ng K.K.S."/>
            <person name="Kobayashi M.J."/>
            <person name="Fawcett J.A."/>
            <person name="Hatakeyama M."/>
            <person name="Paape T."/>
            <person name="Ng C.H."/>
            <person name="Ang C.C."/>
            <person name="Tnah L.H."/>
            <person name="Lee C.T."/>
            <person name="Nishiyama T."/>
            <person name="Sese J."/>
            <person name="O'Brien M.J."/>
            <person name="Copetti D."/>
            <person name="Mohd Noor M.I."/>
            <person name="Ong R.C."/>
            <person name="Putra M."/>
            <person name="Sireger I.Z."/>
            <person name="Indrioko S."/>
            <person name="Kosugi Y."/>
            <person name="Izuno A."/>
            <person name="Isagi Y."/>
            <person name="Lee S.L."/>
            <person name="Shimizu K.K."/>
        </authorList>
    </citation>
    <scope>NUCLEOTIDE SEQUENCE [LARGE SCALE GENOMIC DNA]</scope>
    <source>
        <strain evidence="3">214</strain>
    </source>
</reference>
<organism evidence="3 4">
    <name type="scientific">Rubroshorea leprosula</name>
    <dbReference type="NCBI Taxonomy" id="152421"/>
    <lineage>
        <taxon>Eukaryota</taxon>
        <taxon>Viridiplantae</taxon>
        <taxon>Streptophyta</taxon>
        <taxon>Embryophyta</taxon>
        <taxon>Tracheophyta</taxon>
        <taxon>Spermatophyta</taxon>
        <taxon>Magnoliopsida</taxon>
        <taxon>eudicotyledons</taxon>
        <taxon>Gunneridae</taxon>
        <taxon>Pentapetalae</taxon>
        <taxon>rosids</taxon>
        <taxon>malvids</taxon>
        <taxon>Malvales</taxon>
        <taxon>Dipterocarpaceae</taxon>
        <taxon>Rubroshorea</taxon>
    </lineage>
</organism>
<feature type="region of interest" description="Disordered" evidence="1">
    <location>
        <begin position="441"/>
        <end position="497"/>
    </location>
</feature>
<dbReference type="InterPro" id="IPR024593">
    <property type="entry name" value="DUF3444"/>
</dbReference>
<feature type="region of interest" description="Disordered" evidence="1">
    <location>
        <begin position="137"/>
        <end position="186"/>
    </location>
</feature>
<dbReference type="AlphaFoldDB" id="A0AAV5HTU4"/>
<feature type="compositionally biased region" description="Low complexity" evidence="1">
    <location>
        <begin position="237"/>
        <end position="266"/>
    </location>
</feature>
<dbReference type="PROSITE" id="PS50076">
    <property type="entry name" value="DNAJ_2"/>
    <property type="match status" value="1"/>
</dbReference>
<dbReference type="SUPFAM" id="SSF46565">
    <property type="entry name" value="Chaperone J-domain"/>
    <property type="match status" value="1"/>
</dbReference>
<name>A0AAV5HTU4_9ROSI</name>
<accession>A0AAV5HTU4</accession>
<dbReference type="PROSITE" id="PS00636">
    <property type="entry name" value="DNAJ_1"/>
    <property type="match status" value="1"/>
</dbReference>
<feature type="compositionally biased region" description="Basic and acidic residues" evidence="1">
    <location>
        <begin position="441"/>
        <end position="459"/>
    </location>
</feature>
<feature type="compositionally biased region" description="Low complexity" evidence="1">
    <location>
        <begin position="150"/>
        <end position="167"/>
    </location>
</feature>
<sequence length="797" mass="88962">MECNKDEAVRAKDIAERKVKEKDYAGAKKFALKSQNLYPALDGLDQMLTTIDVYISAENKVAGEVDWYKILDVNPSADDETVKKQYRKLALLLHPDKNKSVGADGAFKLVSEAWSFLSDKARRLAYNQRINSRGIQQRFPTQSGVTSVPARANGSRNSSNNIASSAGTHNSHNRMHRTSVTPPPDKKPATFWTICNRCKTQYEYLRIYLNHTLLCPNCQEAFLAVERAPPPNIYTTSNSSSRQQQQSSGHHAANSNSFNYGSNSSFAQNTEHGGLAGHSSSNNTSFQWGSYSKMSGVNSTVGSTSAAAHAVQQAQEKVKREREEAQAASGWGGSNMYWSMANSNLNAERPPLKRRKDDIRVNGYVGGVTAQMAMGSRPGLGSVSESRRSILETQTISGTSGVYQRPKSDRELSIFEIRNMLMDKARLEICQKLNEWRSVAEAKNAEKETQRARERESKRNKGVANGDTHRLDKAHTEGSAFFNQGKKSPRDSSPDNLEAEAPALISINVPDPDFHNFDLDRTEASFAEDQVWAAYDDDDGMPRFYARIHKVISLKPFKMKISWLNSRSNSELGPLDWIGSGFSKTCGEFRAGKHETSETLNSFSHKVQWTKGIRGMIRIYPRKGDVWALYKHWATDWNENTPDDVIHKYDMVEVLGDFNEEEGVLVTPLIKVAGFRTVFHRNEDPKEARRIPKEEMFCFSHQVPNYLLTGQEAKNSPVGCRELDPAATPVELLQVIGEASQAPREGSSQKTEETMLQGAPKIKVDEIVEDLLKAKGQRIEDIEPAKDKRGTALPGEA</sequence>
<dbReference type="Proteomes" id="UP001054252">
    <property type="component" value="Unassembled WGS sequence"/>
</dbReference>
<feature type="region of interest" description="Disordered" evidence="1">
    <location>
        <begin position="306"/>
        <end position="329"/>
    </location>
</feature>
<dbReference type="CDD" id="cd06257">
    <property type="entry name" value="DnaJ"/>
    <property type="match status" value="1"/>
</dbReference>
<gene>
    <name evidence="3" type="ORF">SLEP1_g3334</name>
</gene>
<dbReference type="EMBL" id="BPVZ01000003">
    <property type="protein sequence ID" value="GKU89162.1"/>
    <property type="molecule type" value="Genomic_DNA"/>
</dbReference>
<dbReference type="Pfam" id="PF11926">
    <property type="entry name" value="DUF3444"/>
    <property type="match status" value="1"/>
</dbReference>
<dbReference type="Pfam" id="PF00226">
    <property type="entry name" value="DnaJ"/>
    <property type="match status" value="1"/>
</dbReference>
<dbReference type="PRINTS" id="PR00625">
    <property type="entry name" value="JDOMAIN"/>
</dbReference>
<dbReference type="InterPro" id="IPR036869">
    <property type="entry name" value="J_dom_sf"/>
</dbReference>
<dbReference type="InterPro" id="IPR018253">
    <property type="entry name" value="DnaJ_domain_CS"/>
</dbReference>
<protein>
    <recommendedName>
        <fullName evidence="2">J domain-containing protein</fullName>
    </recommendedName>
</protein>
<dbReference type="Gene3D" id="1.10.287.110">
    <property type="entry name" value="DnaJ domain"/>
    <property type="match status" value="1"/>
</dbReference>
<evidence type="ECO:0000313" key="4">
    <source>
        <dbReference type="Proteomes" id="UP001054252"/>
    </source>
</evidence>
<feature type="domain" description="J" evidence="2">
    <location>
        <begin position="66"/>
        <end position="130"/>
    </location>
</feature>
<dbReference type="InterPro" id="IPR001623">
    <property type="entry name" value="DnaJ_domain"/>
</dbReference>
<dbReference type="PANTHER" id="PTHR44137">
    <property type="entry name" value="BNAC03G44070D PROTEIN"/>
    <property type="match status" value="1"/>
</dbReference>
<evidence type="ECO:0000313" key="3">
    <source>
        <dbReference type="EMBL" id="GKU89162.1"/>
    </source>
</evidence>
<comment type="caution">
    <text evidence="3">The sequence shown here is derived from an EMBL/GenBank/DDBJ whole genome shotgun (WGS) entry which is preliminary data.</text>
</comment>
<feature type="compositionally biased region" description="Polar residues" evidence="1">
    <location>
        <begin position="137"/>
        <end position="146"/>
    </location>
</feature>
<evidence type="ECO:0000256" key="1">
    <source>
        <dbReference type="SAM" id="MobiDB-lite"/>
    </source>
</evidence>
<keyword evidence="4" id="KW-1185">Reference proteome</keyword>
<dbReference type="PANTHER" id="PTHR44137:SF32">
    <property type="entry name" value="DNAJ HEAT SHOCK AMINO-TERMINAL DOMAIN PROTEIN"/>
    <property type="match status" value="1"/>
</dbReference>
<dbReference type="Pfam" id="PF23551">
    <property type="entry name" value="Zn_ribbon_20"/>
    <property type="match status" value="1"/>
</dbReference>
<feature type="region of interest" description="Disordered" evidence="1">
    <location>
        <begin position="739"/>
        <end position="758"/>
    </location>
</feature>
<feature type="compositionally biased region" description="Basic and acidic residues" evidence="1">
    <location>
        <begin position="316"/>
        <end position="325"/>
    </location>
</feature>
<feature type="compositionally biased region" description="Basic and acidic residues" evidence="1">
    <location>
        <begin position="778"/>
        <end position="790"/>
    </location>
</feature>
<feature type="compositionally biased region" description="Basic and acidic residues" evidence="1">
    <location>
        <begin position="467"/>
        <end position="476"/>
    </location>
</feature>
<evidence type="ECO:0000259" key="2">
    <source>
        <dbReference type="PROSITE" id="PS50076"/>
    </source>
</evidence>
<dbReference type="InterPro" id="IPR056988">
    <property type="entry name" value="Zn_ribbon_pln"/>
</dbReference>
<feature type="region of interest" description="Disordered" evidence="1">
    <location>
        <begin position="778"/>
        <end position="797"/>
    </location>
</feature>
<proteinExistence type="predicted"/>
<dbReference type="SMART" id="SM00271">
    <property type="entry name" value="DnaJ"/>
    <property type="match status" value="1"/>
</dbReference>